<dbReference type="InterPro" id="IPR021698">
    <property type="entry name" value="DUF3280"/>
</dbReference>
<dbReference type="GeneID" id="92965553"/>
<dbReference type="RefSeq" id="WP_028142684.1">
    <property type="nucleotide sequence ID" value="NZ_AP021854.1"/>
</dbReference>
<accession>A0A2U8PBL6</accession>
<name>A0A2U8PBL6_9BRAD</name>
<evidence type="ECO:0000313" key="1">
    <source>
        <dbReference type="EMBL" id="AWL94757.1"/>
    </source>
</evidence>
<dbReference type="OrthoDB" id="8089716at2"/>
<dbReference type="EMBL" id="CP029425">
    <property type="protein sequence ID" value="AWL94757.1"/>
    <property type="molecule type" value="Genomic_DNA"/>
</dbReference>
<dbReference type="AlphaFoldDB" id="A0A2U8PBL6"/>
<protein>
    <submittedName>
        <fullName evidence="1">DUF2380 domain-containing protein</fullName>
    </submittedName>
</protein>
<organism evidence="1 2">
    <name type="scientific">Bradyrhizobium ottawaense</name>
    <dbReference type="NCBI Taxonomy" id="931866"/>
    <lineage>
        <taxon>Bacteria</taxon>
        <taxon>Pseudomonadati</taxon>
        <taxon>Pseudomonadota</taxon>
        <taxon>Alphaproteobacteria</taxon>
        <taxon>Hyphomicrobiales</taxon>
        <taxon>Nitrobacteraceae</taxon>
        <taxon>Bradyrhizobium</taxon>
    </lineage>
</organism>
<dbReference type="KEGG" id="bot:CIT37_23310"/>
<proteinExistence type="predicted"/>
<evidence type="ECO:0000313" key="2">
    <source>
        <dbReference type="Proteomes" id="UP000215703"/>
    </source>
</evidence>
<reference evidence="1 2" key="1">
    <citation type="journal article" date="2014" name="Int. J. Syst. Evol. Microbiol.">
        <title>Bradyrhizobium ottawaense sp. nov., a symbiotic nitrogen fixing bacterium from root nodules of soybeans in Canada.</title>
        <authorList>
            <person name="Yu X."/>
            <person name="Cloutier S."/>
            <person name="Tambong J.T."/>
            <person name="Bromfield E.S."/>
        </authorList>
    </citation>
    <scope>NUCLEOTIDE SEQUENCE [LARGE SCALE GENOMIC DNA]</scope>
    <source>
        <strain evidence="1 2">OO99</strain>
    </source>
</reference>
<gene>
    <name evidence="1" type="ORF">CIT37_23310</name>
</gene>
<dbReference type="Proteomes" id="UP000215703">
    <property type="component" value="Chromosome"/>
</dbReference>
<dbReference type="Pfam" id="PF11684">
    <property type="entry name" value="DUF3280"/>
    <property type="match status" value="1"/>
</dbReference>
<dbReference type="Gene3D" id="3.40.50.10610">
    <property type="entry name" value="ABC-type transport auxiliary lipoprotein component"/>
    <property type="match status" value="1"/>
</dbReference>
<reference evidence="1 2" key="2">
    <citation type="journal article" date="2017" name="Syst. Appl. Microbiol.">
        <title>Soybeans inoculated with root zone soils of Canadian native legumes harbour diverse and novel Bradyrhizobium spp. that possess agricultural potential.</title>
        <authorList>
            <person name="Bromfield E.S.P."/>
            <person name="Cloutier S."/>
            <person name="Tambong J.T."/>
            <person name="Tran Thi T.V."/>
        </authorList>
    </citation>
    <scope>NUCLEOTIDE SEQUENCE [LARGE SCALE GENOMIC DNA]</scope>
    <source>
        <strain evidence="1 2">OO99</strain>
    </source>
</reference>
<sequence length="190" mass="20862">MTNLSGHATPHFVPARARPGITIMRALMMIAALLLTPSLARADPPKLAVFDFELIDTSLPGEFYGSRPEEARLVLISEQLRKELTESGRFQVLDIAPVRDAARHANLQACGGCDLKLAGELGADLEITGMVQKVSNLIINLNIYLRDVKTGNMIAAASADMRGNTDEAWTRTMSYLIRNRLLAPNYGKRE</sequence>